<evidence type="ECO:0000256" key="3">
    <source>
        <dbReference type="ARBA" id="ARBA00022692"/>
    </source>
</evidence>
<dbReference type="EnsemblBacteria" id="ABY35735">
    <property type="protein sequence ID" value="ABY35735"/>
    <property type="gene ID" value="Caur_2529"/>
</dbReference>
<feature type="transmembrane region" description="Helical" evidence="6">
    <location>
        <begin position="144"/>
        <end position="167"/>
    </location>
</feature>
<accession>A9WI44</accession>
<dbReference type="Proteomes" id="UP000002008">
    <property type="component" value="Chromosome"/>
</dbReference>
<feature type="transmembrane region" description="Helical" evidence="6">
    <location>
        <begin position="58"/>
        <end position="78"/>
    </location>
</feature>
<evidence type="ECO:0000313" key="7">
    <source>
        <dbReference type="EMBL" id="ABY35735.1"/>
    </source>
</evidence>
<feature type="transmembrane region" description="Helical" evidence="6">
    <location>
        <begin position="208"/>
        <end position="228"/>
    </location>
</feature>
<dbReference type="PANTHER" id="PTHR10010:SF46">
    <property type="entry name" value="SODIUM-DEPENDENT PHOSPHATE TRANSPORT PROTEIN 2B"/>
    <property type="match status" value="1"/>
</dbReference>
<feature type="transmembrane region" description="Helical" evidence="6">
    <location>
        <begin position="111"/>
        <end position="132"/>
    </location>
</feature>
<keyword evidence="4 6" id="KW-1133">Transmembrane helix</keyword>
<feature type="transmembrane region" description="Helical" evidence="6">
    <location>
        <begin position="356"/>
        <end position="373"/>
    </location>
</feature>
<proteinExistence type="predicted"/>
<keyword evidence="5 6" id="KW-0472">Membrane</keyword>
<evidence type="ECO:0000256" key="6">
    <source>
        <dbReference type="SAM" id="Phobius"/>
    </source>
</evidence>
<dbReference type="eggNOG" id="COG1283">
    <property type="taxonomic scope" value="Bacteria"/>
</dbReference>
<feature type="transmembrane region" description="Helical" evidence="6">
    <location>
        <begin position="248"/>
        <end position="274"/>
    </location>
</feature>
<evidence type="ECO:0000256" key="5">
    <source>
        <dbReference type="ARBA" id="ARBA00023136"/>
    </source>
</evidence>
<feature type="transmembrane region" description="Helical" evidence="6">
    <location>
        <begin position="35"/>
        <end position="52"/>
    </location>
</feature>
<dbReference type="KEGG" id="cau:Caur_2529"/>
<dbReference type="EMBL" id="CP000909">
    <property type="protein sequence ID" value="ABY35735.1"/>
    <property type="molecule type" value="Genomic_DNA"/>
</dbReference>
<feature type="transmembrane region" description="Helical" evidence="6">
    <location>
        <begin position="85"/>
        <end position="105"/>
    </location>
</feature>
<reference evidence="8" key="1">
    <citation type="journal article" date="2011" name="BMC Genomics">
        <title>Complete genome sequence of the filamentous anoxygenic phototrophic bacterium Chloroflexus aurantiacus.</title>
        <authorList>
            <person name="Tang K.H."/>
            <person name="Barry K."/>
            <person name="Chertkov O."/>
            <person name="Dalin E."/>
            <person name="Han C.S."/>
            <person name="Hauser L.J."/>
            <person name="Honchak B.M."/>
            <person name="Karbach L.E."/>
            <person name="Land M.L."/>
            <person name="Lapidus A."/>
            <person name="Larimer F.W."/>
            <person name="Mikhailova N."/>
            <person name="Pitluck S."/>
            <person name="Pierson B.K."/>
            <person name="Blankenship R.E."/>
        </authorList>
    </citation>
    <scope>NUCLEOTIDE SEQUENCE [LARGE SCALE GENOMIC DNA]</scope>
    <source>
        <strain evidence="8">ATCC 29366 / DSM 635 / J-10-fl</strain>
    </source>
</reference>
<dbReference type="HOGENOM" id="CLU_737107_0_0_0"/>
<evidence type="ECO:0000256" key="1">
    <source>
        <dbReference type="ARBA" id="ARBA00004651"/>
    </source>
</evidence>
<dbReference type="PANTHER" id="PTHR10010">
    <property type="entry name" value="SOLUTE CARRIER FAMILY 34 SODIUM PHOSPHATE , MEMBER 2-RELATED"/>
    <property type="match status" value="1"/>
</dbReference>
<evidence type="ECO:0000256" key="2">
    <source>
        <dbReference type="ARBA" id="ARBA00022475"/>
    </source>
</evidence>
<dbReference type="GO" id="GO:0005436">
    <property type="term" value="F:sodium:phosphate symporter activity"/>
    <property type="evidence" value="ECO:0007669"/>
    <property type="project" value="InterPro"/>
</dbReference>
<sequence length="375" mass="40253">MVETPAADTNGSSEARIAASSTTLRWHWRGVCRRCGFALIGLITFVLALELLKRGAAGYGRVLIGWLDISSAASALGFGWLLSYIFLSGSPVAAVAVSFFASGVIDGVQTFTMITGSRLGASFIVLFVGFLYHLRGHRRAASVAIGVLSLLTTAAIYLPALGLGYWLLSSQLVGVISASADSPLSSVLDLIIDPVVAVIVRLLPEWSLLVVGALVLLGAFSLLDRAIPEVPGGQQVFGKAGQLLYRPWVMFLLGAAVTSFTLSVSVSLSMLVPLTVRGVIRRENALPYIMGANITTFIDTLVAALLVGGAAAFTIVLVEMICVAFFSLIVLLLFYRWFARVLLWLEERIVHSLPRLVAFLGIMLVVPLLLLFVRW</sequence>
<keyword evidence="2" id="KW-1003">Cell membrane</keyword>
<comment type="subcellular location">
    <subcellularLocation>
        <location evidence="1">Cell membrane</location>
        <topology evidence="1">Multi-pass membrane protein</topology>
    </subcellularLocation>
</comment>
<dbReference type="AlphaFoldDB" id="A9WI44"/>
<dbReference type="InParanoid" id="A9WI44"/>
<feature type="transmembrane region" description="Helical" evidence="6">
    <location>
        <begin position="313"/>
        <end position="335"/>
    </location>
</feature>
<keyword evidence="3 6" id="KW-0812">Transmembrane</keyword>
<dbReference type="GO" id="GO:0005886">
    <property type="term" value="C:plasma membrane"/>
    <property type="evidence" value="ECO:0007669"/>
    <property type="project" value="UniProtKB-SubCell"/>
</dbReference>
<dbReference type="FunCoup" id="A9WI44">
    <property type="interactions" value="14"/>
</dbReference>
<dbReference type="InterPro" id="IPR003841">
    <property type="entry name" value="Na/Pi_transpt"/>
</dbReference>
<feature type="transmembrane region" description="Helical" evidence="6">
    <location>
        <begin position="286"/>
        <end position="307"/>
    </location>
</feature>
<dbReference type="STRING" id="324602.Caur_2529"/>
<keyword evidence="8" id="KW-1185">Reference proteome</keyword>
<protein>
    <submittedName>
        <fullName evidence="7">Uncharacterized protein</fullName>
    </submittedName>
</protein>
<name>A9WI44_CHLAA</name>
<evidence type="ECO:0000313" key="8">
    <source>
        <dbReference type="Proteomes" id="UP000002008"/>
    </source>
</evidence>
<dbReference type="RefSeq" id="WP_012258388.1">
    <property type="nucleotide sequence ID" value="NC_010175.1"/>
</dbReference>
<gene>
    <name evidence="7" type="ordered locus">Caur_2529</name>
</gene>
<evidence type="ECO:0000256" key="4">
    <source>
        <dbReference type="ARBA" id="ARBA00022989"/>
    </source>
</evidence>
<organism evidence="7 8">
    <name type="scientific">Chloroflexus aurantiacus (strain ATCC 29366 / DSM 635 / J-10-fl)</name>
    <dbReference type="NCBI Taxonomy" id="324602"/>
    <lineage>
        <taxon>Bacteria</taxon>
        <taxon>Bacillati</taxon>
        <taxon>Chloroflexota</taxon>
        <taxon>Chloroflexia</taxon>
        <taxon>Chloroflexales</taxon>
        <taxon>Chloroflexineae</taxon>
        <taxon>Chloroflexaceae</taxon>
        <taxon>Chloroflexus</taxon>
    </lineage>
</organism>
<dbReference type="Pfam" id="PF02690">
    <property type="entry name" value="Na_Pi_cotrans"/>
    <property type="match status" value="1"/>
</dbReference>
<dbReference type="GO" id="GO:0044341">
    <property type="term" value="P:sodium-dependent phosphate transport"/>
    <property type="evidence" value="ECO:0007669"/>
    <property type="project" value="InterPro"/>
</dbReference>
<dbReference type="PATRIC" id="fig|324602.8.peg.2852"/>